<feature type="compositionally biased region" description="Polar residues" evidence="3">
    <location>
        <begin position="138"/>
        <end position="149"/>
    </location>
</feature>
<dbReference type="PANTHER" id="PTHR31644">
    <property type="entry name" value="TRANSCRIPTIONAL ACTIVATOR ARO80-RELATED"/>
    <property type="match status" value="1"/>
</dbReference>
<dbReference type="Gene3D" id="4.10.240.10">
    <property type="entry name" value="Zn(2)-C6 fungal-type DNA-binding domain"/>
    <property type="match status" value="1"/>
</dbReference>
<keyword evidence="6" id="KW-1185">Reference proteome</keyword>
<dbReference type="OrthoDB" id="39175at2759"/>
<dbReference type="InterPro" id="IPR052780">
    <property type="entry name" value="AAA_Catabolism_Regulators"/>
</dbReference>
<feature type="region of interest" description="Disordered" evidence="3">
    <location>
        <begin position="398"/>
        <end position="458"/>
    </location>
</feature>
<dbReference type="SMART" id="SM00066">
    <property type="entry name" value="GAL4"/>
    <property type="match status" value="1"/>
</dbReference>
<dbReference type="Pfam" id="PF00172">
    <property type="entry name" value="Zn_clus"/>
    <property type="match status" value="1"/>
</dbReference>
<dbReference type="Pfam" id="PF04082">
    <property type="entry name" value="Fungal_trans"/>
    <property type="match status" value="1"/>
</dbReference>
<dbReference type="PROSITE" id="PS50048">
    <property type="entry name" value="ZN2_CY6_FUNGAL_2"/>
    <property type="match status" value="1"/>
</dbReference>
<feature type="region of interest" description="Disordered" evidence="3">
    <location>
        <begin position="125"/>
        <end position="191"/>
    </location>
</feature>
<dbReference type="GO" id="GO:0003677">
    <property type="term" value="F:DNA binding"/>
    <property type="evidence" value="ECO:0007669"/>
    <property type="project" value="InterPro"/>
</dbReference>
<dbReference type="InterPro" id="IPR007219">
    <property type="entry name" value="XnlR_reg_dom"/>
</dbReference>
<feature type="region of interest" description="Disordered" evidence="3">
    <location>
        <begin position="304"/>
        <end position="361"/>
    </location>
</feature>
<feature type="domain" description="Zn(2)-C6 fungal-type" evidence="4">
    <location>
        <begin position="78"/>
        <end position="114"/>
    </location>
</feature>
<feature type="compositionally biased region" description="Basic and acidic residues" evidence="3">
    <location>
        <begin position="168"/>
        <end position="178"/>
    </location>
</feature>
<feature type="compositionally biased region" description="Polar residues" evidence="3">
    <location>
        <begin position="340"/>
        <end position="354"/>
    </location>
</feature>
<dbReference type="InterPro" id="IPR036864">
    <property type="entry name" value="Zn2-C6_fun-type_DNA-bd_sf"/>
</dbReference>
<comment type="caution">
    <text evidence="5">The sequence shown here is derived from an EMBL/GenBank/DDBJ whole genome shotgun (WGS) entry which is preliminary data.</text>
</comment>
<evidence type="ECO:0000313" key="5">
    <source>
        <dbReference type="EMBL" id="GHJ85529.1"/>
    </source>
</evidence>
<dbReference type="PANTHER" id="PTHR31644:SF1">
    <property type="entry name" value="ZN(II)2CYS6 TRANSCRIPTION FACTOR (EUROFUNG)"/>
    <property type="match status" value="1"/>
</dbReference>
<dbReference type="GO" id="GO:0006351">
    <property type="term" value="P:DNA-templated transcription"/>
    <property type="evidence" value="ECO:0007669"/>
    <property type="project" value="InterPro"/>
</dbReference>
<dbReference type="EMBL" id="BLZA01000011">
    <property type="protein sequence ID" value="GHJ85529.1"/>
    <property type="molecule type" value="Genomic_DNA"/>
</dbReference>
<evidence type="ECO:0000256" key="2">
    <source>
        <dbReference type="ARBA" id="ARBA00023242"/>
    </source>
</evidence>
<dbReference type="GO" id="GO:0005634">
    <property type="term" value="C:nucleus"/>
    <property type="evidence" value="ECO:0007669"/>
    <property type="project" value="TreeGrafter"/>
</dbReference>
<dbReference type="Proteomes" id="UP000620104">
    <property type="component" value="Unassembled WGS sequence"/>
</dbReference>
<evidence type="ECO:0000313" key="6">
    <source>
        <dbReference type="Proteomes" id="UP000620104"/>
    </source>
</evidence>
<gene>
    <name evidence="5" type="ORF">NliqN6_1931</name>
</gene>
<dbReference type="PROSITE" id="PS00463">
    <property type="entry name" value="ZN2_CY6_FUNGAL_1"/>
    <property type="match status" value="1"/>
</dbReference>
<organism evidence="5 6">
    <name type="scientific">Naganishia liquefaciens</name>
    <dbReference type="NCBI Taxonomy" id="104408"/>
    <lineage>
        <taxon>Eukaryota</taxon>
        <taxon>Fungi</taxon>
        <taxon>Dikarya</taxon>
        <taxon>Basidiomycota</taxon>
        <taxon>Agaricomycotina</taxon>
        <taxon>Tremellomycetes</taxon>
        <taxon>Filobasidiales</taxon>
        <taxon>Filobasidiaceae</taxon>
        <taxon>Naganishia</taxon>
    </lineage>
</organism>
<keyword evidence="1" id="KW-0479">Metal-binding</keyword>
<dbReference type="CDD" id="cd12148">
    <property type="entry name" value="fungal_TF_MHR"/>
    <property type="match status" value="1"/>
</dbReference>
<dbReference type="GO" id="GO:0000981">
    <property type="term" value="F:DNA-binding transcription factor activity, RNA polymerase II-specific"/>
    <property type="evidence" value="ECO:0007669"/>
    <property type="project" value="InterPro"/>
</dbReference>
<keyword evidence="2" id="KW-0539">Nucleus</keyword>
<dbReference type="SMART" id="SM00906">
    <property type="entry name" value="Fungal_trans"/>
    <property type="match status" value="1"/>
</dbReference>
<accession>A0A8H3TRA2</accession>
<dbReference type="CDD" id="cd00067">
    <property type="entry name" value="GAL4"/>
    <property type="match status" value="1"/>
</dbReference>
<evidence type="ECO:0000259" key="4">
    <source>
        <dbReference type="PROSITE" id="PS50048"/>
    </source>
</evidence>
<dbReference type="AlphaFoldDB" id="A0A8H3TRA2"/>
<reference evidence="5" key="1">
    <citation type="submission" date="2020-07" db="EMBL/GenBank/DDBJ databases">
        <title>Draft Genome Sequence of a Deep-Sea Yeast, Naganishia (Cryptococcus) liquefaciens strain N6.</title>
        <authorList>
            <person name="Han Y.W."/>
            <person name="Kajitani R."/>
            <person name="Morimoto H."/>
            <person name="Parhat M."/>
            <person name="Tsubouchi H."/>
            <person name="Bakenova O."/>
            <person name="Ogata M."/>
            <person name="Argunhan B."/>
            <person name="Aoki R."/>
            <person name="Kajiwara S."/>
            <person name="Itoh T."/>
            <person name="Iwasaki H."/>
        </authorList>
    </citation>
    <scope>NUCLEOTIDE SEQUENCE</scope>
    <source>
        <strain evidence="5">N6</strain>
    </source>
</reference>
<evidence type="ECO:0000256" key="1">
    <source>
        <dbReference type="ARBA" id="ARBA00022723"/>
    </source>
</evidence>
<proteinExistence type="predicted"/>
<dbReference type="InterPro" id="IPR001138">
    <property type="entry name" value="Zn2Cys6_DnaBD"/>
</dbReference>
<protein>
    <recommendedName>
        <fullName evidence="4">Zn(2)-C6 fungal-type domain-containing protein</fullName>
    </recommendedName>
</protein>
<sequence length="1110" mass="122699">MGKQSIIDLYSASVESFLDVEQRWRIDQRLRRLEIAIVVTMADHSDPRVEYQASSISSLPKLEQSGPPLAKATRSYRACTNCRAHKTKCDLGDVNNPISPPCSRCKRERKICEFAESRRGGRANIEAGLAKRKGNSGNGESFSANNAKQEGNLGPGDGRPGSFSPGPGRREREQDRNPLEPVAFTRQPIVSRILQSTEGEVEGRNPHFMAYNDHPPYNPVPDSAPTALHRPQFSSLLPGVNRHAHAGHQGFPIQMESIGMSFVHNVDHHSQSTGSSTAALPTNAFTENQIIRSTPTGPAFAEFFTTPNTASNNRIRRGSSGGRQNGITPQDSPGEPETHASISKTRRLSSSTTDSFKRDRDAKNEKLALEDTRSFVINAGMHNESDALQILAMAAETRNTKKRKRDSSVQATSPDEQAKQQDSGQDPSNSNGHHEVISEWNGDAGDAGRRRSSAFHHNAESVASRVTFRESNSGKEDSPALPDITQFYLVEQGIVDPEQVHSLCRTFFERHHHYFPLVPSKRIPRTIEDINAFAIQEPYLMTACIIIASKCQTSHSARRIHEQTWNIMKGILAEVNFQGTAPTIGLVEGLLLIAENLPREKSVTSPASGEDRPVKKLPLVSTTSEEQKQVISGAENRQAWMLIGSAIRMAYGLGLDQLARQMDGGTEARHRATIAWTYCYIFDRQISIRTGRAFWSRGPALCFRGYSHVEQTGPAGGRENFPLLCDSDLADKDQGNAHDQANAMGKESGELLQAYVELTQNCLCTQSMTNVHDVFYPSETRTHTLVKAGEYFIRSNELALKEQSKQFNNSLESFKITWSRKSWAHFPHGALVWAMFHYTRLYSSSFAFQAHITRSAERAQTRSSHVSSANIPVDTQPAVFFPRSSAFTPDALYIYEAINAGRELLGICINELYPEDVLQYLPSRYLLWFQYAAVFLLKAVYSGAMVQSDHVATLVLVERLCNCLVTCSKDSGHPAARYGHLIRALSSRLLAQSSSAAPSRAVSPELQKTSADGGTSWGFRPTAMQTHQEMRNGSLGMQDPLMAQPATLAPLFPGGGLGEQGRFGDSDNMRTSAGLFNQSTTEAEQNELLRWLLEEPAAQTTLLDYNFDIG</sequence>
<feature type="compositionally biased region" description="Polar residues" evidence="3">
    <location>
        <begin position="408"/>
        <end position="431"/>
    </location>
</feature>
<evidence type="ECO:0000256" key="3">
    <source>
        <dbReference type="SAM" id="MobiDB-lite"/>
    </source>
</evidence>
<dbReference type="GO" id="GO:0008270">
    <property type="term" value="F:zinc ion binding"/>
    <property type="evidence" value="ECO:0007669"/>
    <property type="project" value="InterPro"/>
</dbReference>
<name>A0A8H3TRA2_9TREE</name>
<dbReference type="SUPFAM" id="SSF57701">
    <property type="entry name" value="Zn2/Cys6 DNA-binding domain"/>
    <property type="match status" value="1"/>
</dbReference>